<dbReference type="EMBL" id="AGDV01000010">
    <property type="protein sequence ID" value="EMB33886.1"/>
    <property type="molecule type" value="Genomic_DNA"/>
</dbReference>
<dbReference type="PIRSF" id="PIRSF001461">
    <property type="entry name" value="RPE"/>
    <property type="match status" value="1"/>
</dbReference>
<feature type="binding site" evidence="10 14">
    <location>
        <position position="13"/>
    </location>
    <ligand>
        <name>substrate</name>
    </ligand>
</feature>
<organism evidence="15">
    <name type="scientific">Treponema denticola H-22</name>
    <dbReference type="NCBI Taxonomy" id="999432"/>
    <lineage>
        <taxon>Bacteria</taxon>
        <taxon>Pseudomonadati</taxon>
        <taxon>Spirochaetota</taxon>
        <taxon>Spirochaetia</taxon>
        <taxon>Spirochaetales</taxon>
        <taxon>Treponemataceae</taxon>
        <taxon>Treponema</taxon>
    </lineage>
</organism>
<feature type="binding site" evidence="10 13">
    <location>
        <position position="38"/>
    </location>
    <ligand>
        <name>a divalent metal cation</name>
        <dbReference type="ChEBI" id="CHEBI:60240"/>
    </ligand>
</feature>
<comment type="cofactor">
    <cofactor evidence="5">
        <name>Fe(2+)</name>
        <dbReference type="ChEBI" id="CHEBI:29033"/>
    </cofactor>
</comment>
<gene>
    <name evidence="10" type="primary">rpe</name>
    <name evidence="15" type="ORF">HMPREF9726_01266</name>
</gene>
<feature type="binding site" evidence="10 14">
    <location>
        <begin position="147"/>
        <end position="150"/>
    </location>
    <ligand>
        <name>substrate</name>
    </ligand>
</feature>
<dbReference type="NCBIfam" id="NF004076">
    <property type="entry name" value="PRK05581.1-4"/>
    <property type="match status" value="1"/>
</dbReference>
<comment type="caution">
    <text evidence="15">The sequence shown here is derived from an EMBL/GenBank/DDBJ whole genome shotgun (WGS) entry which is preliminary data.</text>
</comment>
<protein>
    <recommendedName>
        <fullName evidence="7 10">Ribulose-phosphate 3-epimerase</fullName>
        <ecNumber evidence="7 10">5.1.3.1</ecNumber>
    </recommendedName>
</protein>
<sequence>MVYMDRCFKLSPSLLSADFSKLDEELAFIEKHGGDWVHIDVMDGQFVPNLTFGAPVVKSIRPCSKLIFDVHLMVNNPENLVSAFADAGADYFTFHAEASIHADRLIADIRSHGMKAGVSIVPSTPVGVLEEIAPLADLILVMSVNPGFGGQKLIPYCLEKVKRLRSLREEKNYNYLISVDGGIDSKNVGSVIDAGADVIVSGSAFFSGDLRI</sequence>
<evidence type="ECO:0000256" key="5">
    <source>
        <dbReference type="ARBA" id="ARBA00001954"/>
    </source>
</evidence>
<dbReference type="HOGENOM" id="CLU_054856_2_1_12"/>
<feature type="active site" description="Proton acceptor" evidence="10 12">
    <location>
        <position position="40"/>
    </location>
</feature>
<dbReference type="Proteomes" id="UP000011705">
    <property type="component" value="Chromosome"/>
</dbReference>
<accession>A0A0E2E5U8</accession>
<dbReference type="CDD" id="cd00429">
    <property type="entry name" value="RPE"/>
    <property type="match status" value="1"/>
</dbReference>
<comment type="cofactor">
    <cofactor evidence="3">
        <name>Co(2+)</name>
        <dbReference type="ChEBI" id="CHEBI:48828"/>
    </cofactor>
</comment>
<evidence type="ECO:0000256" key="2">
    <source>
        <dbReference type="ARBA" id="ARBA00001936"/>
    </source>
</evidence>
<keyword evidence="13" id="KW-0170">Cobalt</keyword>
<evidence type="ECO:0000256" key="11">
    <source>
        <dbReference type="PIRNR" id="PIRNR001461"/>
    </source>
</evidence>
<dbReference type="EC" id="5.1.3.1" evidence="7 10"/>
<keyword evidence="10 11" id="KW-0119">Carbohydrate metabolism</keyword>
<feature type="binding site" evidence="10 14">
    <location>
        <begin position="202"/>
        <end position="203"/>
    </location>
    <ligand>
        <name>substrate</name>
    </ligand>
</feature>
<dbReference type="SUPFAM" id="SSF51366">
    <property type="entry name" value="Ribulose-phoshate binding barrel"/>
    <property type="match status" value="1"/>
</dbReference>
<proteinExistence type="inferred from homology"/>
<feature type="binding site" evidence="10 13">
    <location>
        <position position="180"/>
    </location>
    <ligand>
        <name>a divalent metal cation</name>
        <dbReference type="ChEBI" id="CHEBI:60240"/>
    </ligand>
</feature>
<dbReference type="InterPro" id="IPR013785">
    <property type="entry name" value="Aldolase_TIM"/>
</dbReference>
<evidence type="ECO:0000256" key="12">
    <source>
        <dbReference type="PIRSR" id="PIRSR001461-1"/>
    </source>
</evidence>
<dbReference type="GO" id="GO:0006098">
    <property type="term" value="P:pentose-phosphate shunt"/>
    <property type="evidence" value="ECO:0007669"/>
    <property type="project" value="UniProtKB-UniRule"/>
</dbReference>
<comment type="cofactor">
    <cofactor evidence="2">
        <name>Mn(2+)</name>
        <dbReference type="ChEBI" id="CHEBI:29035"/>
    </cofactor>
</comment>
<keyword evidence="13" id="KW-0464">Manganese</keyword>
<keyword evidence="9 10" id="KW-0413">Isomerase</keyword>
<reference evidence="15" key="1">
    <citation type="submission" date="2012-01" db="EMBL/GenBank/DDBJ databases">
        <title>The Genome Sequence of Treponema denticola H-22.</title>
        <authorList>
            <consortium name="The Broad Institute Genome Sequencing Platform"/>
            <person name="Earl A."/>
            <person name="Ward D."/>
            <person name="Feldgarden M."/>
            <person name="Gevers D."/>
            <person name="Blanton J.M."/>
            <person name="Fenno C.J."/>
            <person name="Baranova O.V."/>
            <person name="Mathney J."/>
            <person name="Dewhirst F.E."/>
            <person name="Izard J."/>
            <person name="Young S.K."/>
            <person name="Zeng Q."/>
            <person name="Gargeya S."/>
            <person name="Fitzgerald M."/>
            <person name="Haas B."/>
            <person name="Abouelleil A."/>
            <person name="Alvarado L."/>
            <person name="Arachchi H.M."/>
            <person name="Berlin A."/>
            <person name="Chapman S.B."/>
            <person name="Gearin G."/>
            <person name="Goldberg J."/>
            <person name="Griggs A."/>
            <person name="Gujja S."/>
            <person name="Hansen M."/>
            <person name="Heiman D."/>
            <person name="Howarth C."/>
            <person name="Larimer J."/>
            <person name="Lui A."/>
            <person name="MacDonald P.J.P."/>
            <person name="McCowen C."/>
            <person name="Montmayeur A."/>
            <person name="Murphy C."/>
            <person name="Neiman D."/>
            <person name="Pearson M."/>
            <person name="Priest M."/>
            <person name="Roberts A."/>
            <person name="Saif S."/>
            <person name="Shea T."/>
            <person name="Sisk P."/>
            <person name="Stolte C."/>
            <person name="Sykes S."/>
            <person name="Wortman J."/>
            <person name="Nusbaum C."/>
            <person name="Birren B."/>
        </authorList>
    </citation>
    <scope>NUCLEOTIDE SEQUENCE [LARGE SCALE GENOMIC DNA]</scope>
    <source>
        <strain evidence="15">H-22</strain>
    </source>
</reference>
<dbReference type="FunFam" id="3.20.20.70:FF:000004">
    <property type="entry name" value="Ribulose-phosphate 3-epimerase"/>
    <property type="match status" value="1"/>
</dbReference>
<evidence type="ECO:0000313" key="15">
    <source>
        <dbReference type="EMBL" id="EMB33886.1"/>
    </source>
</evidence>
<evidence type="ECO:0000256" key="6">
    <source>
        <dbReference type="ARBA" id="ARBA00009541"/>
    </source>
</evidence>
<dbReference type="NCBIfam" id="TIGR01163">
    <property type="entry name" value="rpe"/>
    <property type="match status" value="1"/>
</dbReference>
<dbReference type="InterPro" id="IPR000056">
    <property type="entry name" value="Ribul_P_3_epim-like"/>
</dbReference>
<feature type="binding site" evidence="10 13">
    <location>
        <position position="40"/>
    </location>
    <ligand>
        <name>a divalent metal cation</name>
        <dbReference type="ChEBI" id="CHEBI:60240"/>
    </ligand>
</feature>
<dbReference type="GO" id="GO:0019323">
    <property type="term" value="P:pentose catabolic process"/>
    <property type="evidence" value="ECO:0007669"/>
    <property type="project" value="UniProtKB-UniRule"/>
</dbReference>
<dbReference type="GO" id="GO:0005737">
    <property type="term" value="C:cytoplasm"/>
    <property type="evidence" value="ECO:0007669"/>
    <property type="project" value="UniProtKB-ARBA"/>
</dbReference>
<comment type="function">
    <text evidence="10">Catalyzes the reversible epimerization of D-ribulose 5-phosphate to D-xylulose 5-phosphate.</text>
</comment>
<dbReference type="InterPro" id="IPR011060">
    <property type="entry name" value="RibuloseP-bd_barrel"/>
</dbReference>
<dbReference type="PATRIC" id="fig|999432.5.peg.1316"/>
<evidence type="ECO:0000256" key="13">
    <source>
        <dbReference type="PIRSR" id="PIRSR001461-2"/>
    </source>
</evidence>
<feature type="active site" description="Proton donor" evidence="10 12">
    <location>
        <position position="180"/>
    </location>
</feature>
<dbReference type="Gene3D" id="3.20.20.70">
    <property type="entry name" value="Aldolase class I"/>
    <property type="match status" value="1"/>
</dbReference>
<evidence type="ECO:0000256" key="4">
    <source>
        <dbReference type="ARBA" id="ARBA00001947"/>
    </source>
</evidence>
<feature type="binding site" evidence="10 14">
    <location>
        <position position="71"/>
    </location>
    <ligand>
        <name>substrate</name>
    </ligand>
</feature>
<evidence type="ECO:0000256" key="3">
    <source>
        <dbReference type="ARBA" id="ARBA00001941"/>
    </source>
</evidence>
<dbReference type="GO" id="GO:0046872">
    <property type="term" value="F:metal ion binding"/>
    <property type="evidence" value="ECO:0007669"/>
    <property type="project" value="UniProtKB-UniRule"/>
</dbReference>
<keyword evidence="13" id="KW-0862">Zinc</keyword>
<evidence type="ECO:0000256" key="10">
    <source>
        <dbReference type="HAMAP-Rule" id="MF_02227"/>
    </source>
</evidence>
<evidence type="ECO:0000256" key="9">
    <source>
        <dbReference type="ARBA" id="ARBA00023235"/>
    </source>
</evidence>
<dbReference type="GO" id="GO:0004750">
    <property type="term" value="F:D-ribulose-phosphate 3-epimerase activity"/>
    <property type="evidence" value="ECO:0007669"/>
    <property type="project" value="UniProtKB-UniRule"/>
</dbReference>
<dbReference type="PANTHER" id="PTHR11749">
    <property type="entry name" value="RIBULOSE-5-PHOSPHATE-3-EPIMERASE"/>
    <property type="match status" value="1"/>
</dbReference>
<dbReference type="Pfam" id="PF00834">
    <property type="entry name" value="Ribul_P_3_epim"/>
    <property type="match status" value="1"/>
</dbReference>
<dbReference type="HAMAP" id="MF_02227">
    <property type="entry name" value="RPE"/>
    <property type="match status" value="1"/>
</dbReference>
<name>A0A0E2E5U8_TREDN</name>
<evidence type="ECO:0000256" key="14">
    <source>
        <dbReference type="PIRSR" id="PIRSR001461-3"/>
    </source>
</evidence>
<evidence type="ECO:0000256" key="7">
    <source>
        <dbReference type="ARBA" id="ARBA00013188"/>
    </source>
</evidence>
<comment type="catalytic activity">
    <reaction evidence="1 10 11">
        <text>D-ribulose 5-phosphate = D-xylulose 5-phosphate</text>
        <dbReference type="Rhea" id="RHEA:13677"/>
        <dbReference type="ChEBI" id="CHEBI:57737"/>
        <dbReference type="ChEBI" id="CHEBI:58121"/>
        <dbReference type="EC" id="5.1.3.1"/>
    </reaction>
</comment>
<dbReference type="InterPro" id="IPR026019">
    <property type="entry name" value="Ribul_P_3_epim"/>
</dbReference>
<comment type="cofactor">
    <cofactor evidence="4">
        <name>Zn(2+)</name>
        <dbReference type="ChEBI" id="CHEBI:29105"/>
    </cofactor>
</comment>
<feature type="binding site" evidence="14">
    <location>
        <position position="182"/>
    </location>
    <ligand>
        <name>substrate</name>
    </ligand>
</feature>
<comment type="pathway">
    <text evidence="10">Carbohydrate degradation.</text>
</comment>
<comment type="similarity">
    <text evidence="6 10 11">Belongs to the ribulose-phosphate 3-epimerase family.</text>
</comment>
<dbReference type="AlphaFoldDB" id="A0A0E2E5U8"/>
<evidence type="ECO:0000256" key="8">
    <source>
        <dbReference type="ARBA" id="ARBA00022723"/>
    </source>
</evidence>
<keyword evidence="8 10" id="KW-0479">Metal-binding</keyword>
<dbReference type="PROSITE" id="PS01085">
    <property type="entry name" value="RIBUL_P_3_EPIMER_1"/>
    <property type="match status" value="1"/>
</dbReference>
<comment type="cofactor">
    <cofactor evidence="10 13">
        <name>a divalent metal cation</name>
        <dbReference type="ChEBI" id="CHEBI:60240"/>
    </cofactor>
    <text evidence="10 13">Binds 1 divalent metal cation per subunit.</text>
</comment>
<feature type="binding site" evidence="10 13">
    <location>
        <position position="71"/>
    </location>
    <ligand>
        <name>a divalent metal cation</name>
        <dbReference type="ChEBI" id="CHEBI:60240"/>
    </ligand>
</feature>
<feature type="binding site" evidence="10">
    <location>
        <begin position="180"/>
        <end position="182"/>
    </location>
    <ligand>
        <name>substrate</name>
    </ligand>
</feature>
<evidence type="ECO:0000256" key="1">
    <source>
        <dbReference type="ARBA" id="ARBA00001782"/>
    </source>
</evidence>